<dbReference type="PANTHER" id="PTHR32481">
    <property type="entry name" value="AMINOPEPTIDASE"/>
    <property type="match status" value="1"/>
</dbReference>
<evidence type="ECO:0000256" key="3">
    <source>
        <dbReference type="ARBA" id="ARBA00022670"/>
    </source>
</evidence>
<keyword evidence="2" id="KW-0031">Aminopeptidase</keyword>
<keyword evidence="5" id="KW-0378">Hydrolase</keyword>
<evidence type="ECO:0000256" key="4">
    <source>
        <dbReference type="ARBA" id="ARBA00022723"/>
    </source>
</evidence>
<dbReference type="PIRSF" id="PIRSF001123">
    <property type="entry name" value="PepA_GA"/>
    <property type="match status" value="1"/>
</dbReference>
<gene>
    <name evidence="7" type="ORF">OS242_05260</name>
</gene>
<dbReference type="Gene3D" id="3.40.630.10">
    <property type="entry name" value="Zn peptidases"/>
    <property type="match status" value="1"/>
</dbReference>
<keyword evidence="8" id="KW-1185">Reference proteome</keyword>
<dbReference type="SUPFAM" id="SSF53187">
    <property type="entry name" value="Zn-dependent exopeptidases"/>
    <property type="match status" value="1"/>
</dbReference>
<evidence type="ECO:0000313" key="8">
    <source>
        <dbReference type="Proteomes" id="UP001208017"/>
    </source>
</evidence>
<sequence length="359" mass="38503">MAELEKLMRDLSEADGVPGFEKEVRAKMAGYLTPLSDEIVKDRLGSILGKKTGDANGPRVLVAGHMDEVGFMVTSITKGGFLRFQTLGGWFSPVMQAHRVKVKTRKGDYIGLIGGVKPPHLLTPAEREKVLPIQEMFIDIGAASKEEAEEMGVRPGDPIVPVAEFLTMRGGDLWAGKALDNRAGCALSIDVLKRLQGQAHPNTVYAGATVQEEIGLRGATTVANLVQPDIAFAVDVGLAVDTPGFEPDRVTNHIGDGPLLFIFDATMVPHVGLRDLVLDTAEELGIPVQYESLPGGGTDAGRFHINGIGCPSMVIGFATRYIHTHTAVMARRDFELASQLLAAVIQKLDAKTVEGLFEA</sequence>
<dbReference type="SUPFAM" id="SSF101821">
    <property type="entry name" value="Aminopeptidase/glucanase lid domain"/>
    <property type="match status" value="1"/>
</dbReference>
<reference evidence="7 8" key="1">
    <citation type="submission" date="2022-11" db="EMBL/GenBank/DDBJ databases">
        <title>Study of microbial diversity in lake waters.</title>
        <authorList>
            <person name="Zhang J."/>
        </authorList>
    </citation>
    <scope>NUCLEOTIDE SEQUENCE [LARGE SCALE GENOMIC DNA]</scope>
    <source>
        <strain evidence="7 8">DT12</strain>
    </source>
</reference>
<dbReference type="PANTHER" id="PTHR32481:SF0">
    <property type="entry name" value="AMINOPEPTIDASE YPDE-RELATED"/>
    <property type="match status" value="1"/>
</dbReference>
<evidence type="ECO:0000256" key="1">
    <source>
        <dbReference type="ARBA" id="ARBA00006272"/>
    </source>
</evidence>
<dbReference type="InterPro" id="IPR051464">
    <property type="entry name" value="Peptidase_M42_aminopept"/>
</dbReference>
<dbReference type="RefSeq" id="WP_267150606.1">
    <property type="nucleotide sequence ID" value="NZ_JAPMLT010000002.1"/>
</dbReference>
<keyword evidence="3" id="KW-0645">Protease</keyword>
<dbReference type="InterPro" id="IPR008007">
    <property type="entry name" value="Peptidase_M42"/>
</dbReference>
<dbReference type="Gene3D" id="2.40.30.40">
    <property type="entry name" value="Peptidase M42, domain 2"/>
    <property type="match status" value="1"/>
</dbReference>
<evidence type="ECO:0000313" key="7">
    <source>
        <dbReference type="EMBL" id="MCX7569361.1"/>
    </source>
</evidence>
<comment type="caution">
    <text evidence="7">The sequence shown here is derived from an EMBL/GenBank/DDBJ whole genome shotgun (WGS) entry which is preliminary data.</text>
</comment>
<proteinExistence type="inferred from homology"/>
<dbReference type="InterPro" id="IPR023367">
    <property type="entry name" value="Peptidase_M42_dom2"/>
</dbReference>
<protein>
    <submittedName>
        <fullName evidence="7">M42 family metallopeptidase</fullName>
    </submittedName>
</protein>
<dbReference type="EMBL" id="JAPMLT010000002">
    <property type="protein sequence ID" value="MCX7569361.1"/>
    <property type="molecule type" value="Genomic_DNA"/>
</dbReference>
<name>A0ABT3X171_9BACL</name>
<dbReference type="Proteomes" id="UP001208017">
    <property type="component" value="Unassembled WGS sequence"/>
</dbReference>
<dbReference type="Pfam" id="PF05343">
    <property type="entry name" value="Peptidase_M42"/>
    <property type="match status" value="1"/>
</dbReference>
<accession>A0ABT3X171</accession>
<keyword evidence="4" id="KW-0479">Metal-binding</keyword>
<comment type="similarity">
    <text evidence="1 6">Belongs to the peptidase M42 family.</text>
</comment>
<dbReference type="CDD" id="cd05656">
    <property type="entry name" value="M42_Frv"/>
    <property type="match status" value="1"/>
</dbReference>
<evidence type="ECO:0000256" key="6">
    <source>
        <dbReference type="PIRNR" id="PIRNR001123"/>
    </source>
</evidence>
<evidence type="ECO:0000256" key="5">
    <source>
        <dbReference type="ARBA" id="ARBA00022801"/>
    </source>
</evidence>
<evidence type="ECO:0000256" key="2">
    <source>
        <dbReference type="ARBA" id="ARBA00022438"/>
    </source>
</evidence>
<organism evidence="7 8">
    <name type="scientific">Tumebacillus lacus</name>
    <dbReference type="NCBI Taxonomy" id="2995335"/>
    <lineage>
        <taxon>Bacteria</taxon>
        <taxon>Bacillati</taxon>
        <taxon>Bacillota</taxon>
        <taxon>Bacilli</taxon>
        <taxon>Bacillales</taxon>
        <taxon>Alicyclobacillaceae</taxon>
        <taxon>Tumebacillus</taxon>
    </lineage>
</organism>